<keyword evidence="2" id="KW-1185">Reference proteome</keyword>
<dbReference type="EMBL" id="JAHQIW010001571">
    <property type="protein sequence ID" value="KAJ1352930.1"/>
    <property type="molecule type" value="Genomic_DNA"/>
</dbReference>
<name>A0AAD5QL94_PARTN</name>
<evidence type="ECO:0000313" key="1">
    <source>
        <dbReference type="EMBL" id="KAJ1352930.1"/>
    </source>
</evidence>
<proteinExistence type="predicted"/>
<reference evidence="1" key="1">
    <citation type="submission" date="2021-06" db="EMBL/GenBank/DDBJ databases">
        <title>Parelaphostrongylus tenuis whole genome reference sequence.</title>
        <authorList>
            <person name="Garwood T.J."/>
            <person name="Larsen P.A."/>
            <person name="Fountain-Jones N.M."/>
            <person name="Garbe J.R."/>
            <person name="Macchietto M.G."/>
            <person name="Kania S.A."/>
            <person name="Gerhold R.W."/>
            <person name="Richards J.E."/>
            <person name="Wolf T.M."/>
        </authorList>
    </citation>
    <scope>NUCLEOTIDE SEQUENCE</scope>
    <source>
        <strain evidence="1">MNPRO001-30</strain>
        <tissue evidence="1">Meninges</tissue>
    </source>
</reference>
<comment type="caution">
    <text evidence="1">The sequence shown here is derived from an EMBL/GenBank/DDBJ whole genome shotgun (WGS) entry which is preliminary data.</text>
</comment>
<accession>A0AAD5QL94</accession>
<evidence type="ECO:0000313" key="2">
    <source>
        <dbReference type="Proteomes" id="UP001196413"/>
    </source>
</evidence>
<organism evidence="1 2">
    <name type="scientific">Parelaphostrongylus tenuis</name>
    <name type="common">Meningeal worm</name>
    <dbReference type="NCBI Taxonomy" id="148309"/>
    <lineage>
        <taxon>Eukaryota</taxon>
        <taxon>Metazoa</taxon>
        <taxon>Ecdysozoa</taxon>
        <taxon>Nematoda</taxon>
        <taxon>Chromadorea</taxon>
        <taxon>Rhabditida</taxon>
        <taxon>Rhabditina</taxon>
        <taxon>Rhabditomorpha</taxon>
        <taxon>Strongyloidea</taxon>
        <taxon>Metastrongylidae</taxon>
        <taxon>Parelaphostrongylus</taxon>
    </lineage>
</organism>
<gene>
    <name evidence="1" type="ORF">KIN20_009444</name>
</gene>
<dbReference type="Proteomes" id="UP001196413">
    <property type="component" value="Unassembled WGS sequence"/>
</dbReference>
<sequence length="90" mass="10147">MFNIFQDRTGPIHWNLLPVGETVNAKCYCELRGLLQSDPVTSTSSQSHPAGQRTATCRRIYKEEVDRTRRRGLTVTFESEVTSSMSAVLI</sequence>
<dbReference type="AlphaFoldDB" id="A0AAD5QL94"/>
<protein>
    <submittedName>
        <fullName evidence="1">Uncharacterized protein</fullName>
    </submittedName>
</protein>